<name>A0A9P7FDA3_9AGAM</name>
<keyword evidence="4" id="KW-1185">Reference proteome</keyword>
<gene>
    <name evidence="3" type="ORF">F5147DRAFT_649872</name>
</gene>
<dbReference type="AlphaFoldDB" id="A0A9P7FDA3"/>
<evidence type="ECO:0000313" key="3">
    <source>
        <dbReference type="EMBL" id="KAG2114712.1"/>
    </source>
</evidence>
<evidence type="ECO:0000313" key="4">
    <source>
        <dbReference type="Proteomes" id="UP000823399"/>
    </source>
</evidence>
<organism evidence="3 4">
    <name type="scientific">Suillus discolor</name>
    <dbReference type="NCBI Taxonomy" id="1912936"/>
    <lineage>
        <taxon>Eukaryota</taxon>
        <taxon>Fungi</taxon>
        <taxon>Dikarya</taxon>
        <taxon>Basidiomycota</taxon>
        <taxon>Agaricomycotina</taxon>
        <taxon>Agaricomycetes</taxon>
        <taxon>Agaricomycetidae</taxon>
        <taxon>Boletales</taxon>
        <taxon>Suillineae</taxon>
        <taxon>Suillaceae</taxon>
        <taxon>Suillus</taxon>
    </lineage>
</organism>
<dbReference type="EMBL" id="JABBWM010000009">
    <property type="protein sequence ID" value="KAG2114712.1"/>
    <property type="molecule type" value="Genomic_DNA"/>
</dbReference>
<dbReference type="OrthoDB" id="5584477at2759"/>
<comment type="caution">
    <text evidence="3">The sequence shown here is derived from an EMBL/GenBank/DDBJ whole genome shotgun (WGS) entry which is preliminary data.</text>
</comment>
<protein>
    <recommendedName>
        <fullName evidence="2">Fungal-type protein kinase domain-containing protein</fullName>
    </recommendedName>
</protein>
<proteinExistence type="predicted"/>
<dbReference type="Proteomes" id="UP000823399">
    <property type="component" value="Unassembled WGS sequence"/>
</dbReference>
<feature type="compositionally biased region" description="Polar residues" evidence="1">
    <location>
        <begin position="46"/>
        <end position="58"/>
    </location>
</feature>
<feature type="domain" description="Fungal-type protein kinase" evidence="2">
    <location>
        <begin position="118"/>
        <end position="209"/>
    </location>
</feature>
<accession>A0A9P7FDA3</accession>
<dbReference type="Pfam" id="PF17667">
    <property type="entry name" value="Pkinase_fungal"/>
    <property type="match status" value="1"/>
</dbReference>
<evidence type="ECO:0000259" key="2">
    <source>
        <dbReference type="Pfam" id="PF17667"/>
    </source>
</evidence>
<dbReference type="RefSeq" id="XP_041296660.1">
    <property type="nucleotide sequence ID" value="XM_041433389.1"/>
</dbReference>
<dbReference type="InterPro" id="IPR040976">
    <property type="entry name" value="Pkinase_fungal"/>
</dbReference>
<reference evidence="3" key="1">
    <citation type="journal article" date="2020" name="New Phytol.">
        <title>Comparative genomics reveals dynamic genome evolution in host specialist ectomycorrhizal fungi.</title>
        <authorList>
            <person name="Lofgren L.A."/>
            <person name="Nguyen N.H."/>
            <person name="Vilgalys R."/>
            <person name="Ruytinx J."/>
            <person name="Liao H.L."/>
            <person name="Branco S."/>
            <person name="Kuo A."/>
            <person name="LaButti K."/>
            <person name="Lipzen A."/>
            <person name="Andreopoulos W."/>
            <person name="Pangilinan J."/>
            <person name="Riley R."/>
            <person name="Hundley H."/>
            <person name="Na H."/>
            <person name="Barry K."/>
            <person name="Grigoriev I.V."/>
            <person name="Stajich J.E."/>
            <person name="Kennedy P.G."/>
        </authorList>
    </citation>
    <scope>NUCLEOTIDE SEQUENCE</scope>
    <source>
        <strain evidence="3">FC423</strain>
    </source>
</reference>
<feature type="region of interest" description="Disordered" evidence="1">
    <location>
        <begin position="1"/>
        <end position="60"/>
    </location>
</feature>
<dbReference type="GeneID" id="64695648"/>
<sequence length="272" mass="30861">MKSKALSKLLQARERPDEPSDTDPPPSTSHNCYNDNDRPSNADPPHNTSELPSSSGQKITKGDLQMMGHVPDMVWFHRFNETSTTNNRTALGMKDAERGNWAFSIIVCRKLEPVTNLIHRILWEDGIYRCDISLSNLVFYRTSRARVIGVLNDYDLSSIQDDCPRGNKHTGTVPFLSISLFTLLSAVEGSVEHVYRHDVESLAWVSVWSVFAMRMASLARRTNLSASGLIRVDALTCCQLKCHFLMVARYERKPRPLSSHRSNWILAIEHYT</sequence>
<evidence type="ECO:0000256" key="1">
    <source>
        <dbReference type="SAM" id="MobiDB-lite"/>
    </source>
</evidence>